<evidence type="ECO:0000313" key="1">
    <source>
        <dbReference type="EMBL" id="RJK92534.1"/>
    </source>
</evidence>
<keyword evidence="2" id="KW-1185">Reference proteome</keyword>
<protein>
    <submittedName>
        <fullName evidence="1">Uncharacterized protein</fullName>
    </submittedName>
</protein>
<sequence>MMRALARPDLDPATWWAQLQPLLTPAAATAYEFTDPGNVPVRMVTAAPTRVTSPSPYLAQVTVPTDVGPYVVLLAREGAGEPWRAERIIPPATVGP</sequence>
<dbReference type="AlphaFoldDB" id="A0A3A3ZBP2"/>
<evidence type="ECO:0000313" key="2">
    <source>
        <dbReference type="Proteomes" id="UP000265614"/>
    </source>
</evidence>
<name>A0A3A3ZBP2_9ACTN</name>
<organism evidence="1 2">
    <name type="scientific">Vallicoccus soli</name>
    <dbReference type="NCBI Taxonomy" id="2339232"/>
    <lineage>
        <taxon>Bacteria</taxon>
        <taxon>Bacillati</taxon>
        <taxon>Actinomycetota</taxon>
        <taxon>Actinomycetes</taxon>
        <taxon>Motilibacterales</taxon>
        <taxon>Vallicoccaceae</taxon>
        <taxon>Vallicoccus</taxon>
    </lineage>
</organism>
<reference evidence="1 2" key="1">
    <citation type="submission" date="2018-09" db="EMBL/GenBank/DDBJ databases">
        <title>YIM 75000 draft genome.</title>
        <authorList>
            <person name="Tang S."/>
            <person name="Feng Y."/>
        </authorList>
    </citation>
    <scope>NUCLEOTIDE SEQUENCE [LARGE SCALE GENOMIC DNA]</scope>
    <source>
        <strain evidence="1 2">YIM 75000</strain>
    </source>
</reference>
<dbReference type="Proteomes" id="UP000265614">
    <property type="component" value="Unassembled WGS sequence"/>
</dbReference>
<dbReference type="EMBL" id="QZEZ01000014">
    <property type="protein sequence ID" value="RJK92534.1"/>
    <property type="molecule type" value="Genomic_DNA"/>
</dbReference>
<comment type="caution">
    <text evidence="1">The sequence shown here is derived from an EMBL/GenBank/DDBJ whole genome shotgun (WGS) entry which is preliminary data.</text>
</comment>
<proteinExistence type="predicted"/>
<gene>
    <name evidence="1" type="ORF">D5H78_18835</name>
</gene>
<accession>A0A3A3ZBP2</accession>